<dbReference type="GO" id="GO:0005506">
    <property type="term" value="F:iron ion binding"/>
    <property type="evidence" value="ECO:0007669"/>
    <property type="project" value="InterPro"/>
</dbReference>
<keyword evidence="7 13" id="KW-0479">Metal-binding</keyword>
<evidence type="ECO:0000256" key="5">
    <source>
        <dbReference type="ARBA" id="ARBA00022617"/>
    </source>
</evidence>
<evidence type="ECO:0000256" key="2">
    <source>
        <dbReference type="ARBA" id="ARBA00004370"/>
    </source>
</evidence>
<reference evidence="15 16" key="1">
    <citation type="journal article" date="2016" name="Mol. Biol. Evol.">
        <title>Comparative Genomics of Early-Diverging Mushroom-Forming Fungi Provides Insights into the Origins of Lignocellulose Decay Capabilities.</title>
        <authorList>
            <person name="Nagy L.G."/>
            <person name="Riley R."/>
            <person name="Tritt A."/>
            <person name="Adam C."/>
            <person name="Daum C."/>
            <person name="Floudas D."/>
            <person name="Sun H."/>
            <person name="Yadav J.S."/>
            <person name="Pangilinan J."/>
            <person name="Larsson K.H."/>
            <person name="Matsuura K."/>
            <person name="Barry K."/>
            <person name="Labutti K."/>
            <person name="Kuo R."/>
            <person name="Ohm R.A."/>
            <person name="Bhattacharya S.S."/>
            <person name="Shirouzu T."/>
            <person name="Yoshinaga Y."/>
            <person name="Martin F.M."/>
            <person name="Grigoriev I.V."/>
            <person name="Hibbett D.S."/>
        </authorList>
    </citation>
    <scope>NUCLEOTIDE SEQUENCE [LARGE SCALE GENOMIC DNA]</scope>
    <source>
        <strain evidence="15 16">93-53</strain>
    </source>
</reference>
<dbReference type="AlphaFoldDB" id="A0A165DFT9"/>
<evidence type="ECO:0000256" key="13">
    <source>
        <dbReference type="PIRSR" id="PIRSR602401-1"/>
    </source>
</evidence>
<evidence type="ECO:0000256" key="8">
    <source>
        <dbReference type="ARBA" id="ARBA00022989"/>
    </source>
</evidence>
<proteinExistence type="inferred from homology"/>
<evidence type="ECO:0000256" key="3">
    <source>
        <dbReference type="ARBA" id="ARBA00005179"/>
    </source>
</evidence>
<evidence type="ECO:0000256" key="9">
    <source>
        <dbReference type="ARBA" id="ARBA00023002"/>
    </source>
</evidence>
<dbReference type="SUPFAM" id="SSF48264">
    <property type="entry name" value="Cytochrome P450"/>
    <property type="match status" value="1"/>
</dbReference>
<dbReference type="GO" id="GO:0016705">
    <property type="term" value="F:oxidoreductase activity, acting on paired donors, with incorporation or reduction of molecular oxygen"/>
    <property type="evidence" value="ECO:0007669"/>
    <property type="project" value="InterPro"/>
</dbReference>
<dbReference type="OrthoDB" id="1470350at2759"/>
<gene>
    <name evidence="15" type="ORF">LAESUDRAFT_715343</name>
</gene>
<evidence type="ECO:0000256" key="12">
    <source>
        <dbReference type="ARBA" id="ARBA00023136"/>
    </source>
</evidence>
<dbReference type="CDD" id="cd11065">
    <property type="entry name" value="CYP64-like"/>
    <property type="match status" value="1"/>
</dbReference>
<evidence type="ECO:0000256" key="7">
    <source>
        <dbReference type="ARBA" id="ARBA00022723"/>
    </source>
</evidence>
<evidence type="ECO:0000313" key="16">
    <source>
        <dbReference type="Proteomes" id="UP000076871"/>
    </source>
</evidence>
<keyword evidence="8 14" id="KW-1133">Transmembrane helix</keyword>
<dbReference type="InterPro" id="IPR050364">
    <property type="entry name" value="Cytochrome_P450_fung"/>
</dbReference>
<dbReference type="GO" id="GO:0016020">
    <property type="term" value="C:membrane"/>
    <property type="evidence" value="ECO:0007669"/>
    <property type="project" value="UniProtKB-SubCell"/>
</dbReference>
<feature type="transmembrane region" description="Helical" evidence="14">
    <location>
        <begin position="6"/>
        <end position="22"/>
    </location>
</feature>
<name>A0A165DFT9_9APHY</name>
<dbReference type="STRING" id="1314785.A0A165DFT9"/>
<comment type="cofactor">
    <cofactor evidence="1 13">
        <name>heme</name>
        <dbReference type="ChEBI" id="CHEBI:30413"/>
    </cofactor>
</comment>
<keyword evidence="10 13" id="KW-0408">Iron</keyword>
<feature type="binding site" description="axial binding residue" evidence="13">
    <location>
        <position position="473"/>
    </location>
    <ligand>
        <name>heme</name>
        <dbReference type="ChEBI" id="CHEBI:30413"/>
    </ligand>
    <ligandPart>
        <name>Fe</name>
        <dbReference type="ChEBI" id="CHEBI:18248"/>
    </ligandPart>
</feature>
<dbReference type="PANTHER" id="PTHR46300:SF2">
    <property type="entry name" value="CYTOCHROME P450 MONOOXYGENASE ALNH-RELATED"/>
    <property type="match status" value="1"/>
</dbReference>
<comment type="subcellular location">
    <subcellularLocation>
        <location evidence="2">Membrane</location>
    </subcellularLocation>
</comment>
<dbReference type="PRINTS" id="PR00385">
    <property type="entry name" value="P450"/>
</dbReference>
<evidence type="ECO:0000256" key="6">
    <source>
        <dbReference type="ARBA" id="ARBA00022692"/>
    </source>
</evidence>
<evidence type="ECO:0000256" key="1">
    <source>
        <dbReference type="ARBA" id="ARBA00001971"/>
    </source>
</evidence>
<keyword evidence="11" id="KW-0503">Monooxygenase</keyword>
<keyword evidence="16" id="KW-1185">Reference proteome</keyword>
<dbReference type="InParanoid" id="A0A165DFT9"/>
<sequence>MISLDVIVLFLFIVLVTVVYFLKHDLGTPRRLPPGPRRLPLVGNIFQFDPLRSYLKFHEWALKYGEVVYLRLGSQDVIVLNTAQAANELLANRSGKYSSRAPPHVAFDLMSDGQRMVFLPYDKEWKTVRRSVQGVLGINQVKRYRRLQDLESRSLIHDLLMHGNQSVVEDHRHGPNDEVPERHWFAIVRRYTTSLVLQISYGRRVPRLYNNPDLHKIYDVMDNFTRVSQPGRYLADAFPILRALPDLVAPWRAEGRRMHAWEMKLWGGYFEESRAAARKGTIRHGFINDYLRARSDAGHEHAPGNGLTDDGWMRDKMITYTGGSLLEAGSDTTAATIQTFILLMLSHPHCLRCACEEIDEVVGSDRMPEWEDEEQLPYLVACIKESIRRRPVIITGVPHKAEEDDVYQGYHIPKGATVIGNIWAIHMDPQRWPNPTAFDPDRFYMKGQPTQWAGGPDSKNRDHFVFGWGRRFCQGSHLAEASLFITLSRLLWGIDISAPLDPETKQPLLPDIADDNNWTEGFVTGPRMFKVNFMPRSEKHARITRKYYEEAQSEWQMMGLPMDER</sequence>
<dbReference type="GeneID" id="63824173"/>
<dbReference type="Proteomes" id="UP000076871">
    <property type="component" value="Unassembled WGS sequence"/>
</dbReference>
<evidence type="ECO:0000256" key="11">
    <source>
        <dbReference type="ARBA" id="ARBA00023033"/>
    </source>
</evidence>
<accession>A0A165DFT9</accession>
<comment type="similarity">
    <text evidence="4">Belongs to the cytochrome P450 family.</text>
</comment>
<protein>
    <submittedName>
        <fullName evidence="15">Cytochrome P450</fullName>
    </submittedName>
</protein>
<dbReference type="EMBL" id="KV427634">
    <property type="protein sequence ID" value="KZT04799.1"/>
    <property type="molecule type" value="Genomic_DNA"/>
</dbReference>
<evidence type="ECO:0000256" key="4">
    <source>
        <dbReference type="ARBA" id="ARBA00010617"/>
    </source>
</evidence>
<dbReference type="PANTHER" id="PTHR46300">
    <property type="entry name" value="P450, PUTATIVE (EUROFUNG)-RELATED-RELATED"/>
    <property type="match status" value="1"/>
</dbReference>
<keyword evidence="12 14" id="KW-0472">Membrane</keyword>
<dbReference type="InterPro" id="IPR001128">
    <property type="entry name" value="Cyt_P450"/>
</dbReference>
<dbReference type="Gene3D" id="1.10.630.10">
    <property type="entry name" value="Cytochrome P450"/>
    <property type="match status" value="1"/>
</dbReference>
<evidence type="ECO:0000256" key="10">
    <source>
        <dbReference type="ARBA" id="ARBA00023004"/>
    </source>
</evidence>
<keyword evidence="5 13" id="KW-0349">Heme</keyword>
<organism evidence="15 16">
    <name type="scientific">Laetiporus sulphureus 93-53</name>
    <dbReference type="NCBI Taxonomy" id="1314785"/>
    <lineage>
        <taxon>Eukaryota</taxon>
        <taxon>Fungi</taxon>
        <taxon>Dikarya</taxon>
        <taxon>Basidiomycota</taxon>
        <taxon>Agaricomycotina</taxon>
        <taxon>Agaricomycetes</taxon>
        <taxon>Polyporales</taxon>
        <taxon>Laetiporus</taxon>
    </lineage>
</organism>
<comment type="pathway">
    <text evidence="3">Secondary metabolite biosynthesis.</text>
</comment>
<dbReference type="GO" id="GO:0004497">
    <property type="term" value="F:monooxygenase activity"/>
    <property type="evidence" value="ECO:0007669"/>
    <property type="project" value="UniProtKB-KW"/>
</dbReference>
<dbReference type="RefSeq" id="XP_040762539.1">
    <property type="nucleotide sequence ID" value="XM_040907144.1"/>
</dbReference>
<keyword evidence="6 14" id="KW-0812">Transmembrane</keyword>
<keyword evidence="9" id="KW-0560">Oxidoreductase</keyword>
<evidence type="ECO:0000256" key="14">
    <source>
        <dbReference type="SAM" id="Phobius"/>
    </source>
</evidence>
<dbReference type="Pfam" id="PF00067">
    <property type="entry name" value="p450"/>
    <property type="match status" value="1"/>
</dbReference>
<dbReference type="PRINTS" id="PR00463">
    <property type="entry name" value="EP450I"/>
</dbReference>
<dbReference type="InterPro" id="IPR002401">
    <property type="entry name" value="Cyt_P450_E_grp-I"/>
</dbReference>
<dbReference type="InterPro" id="IPR036396">
    <property type="entry name" value="Cyt_P450_sf"/>
</dbReference>
<evidence type="ECO:0000313" key="15">
    <source>
        <dbReference type="EMBL" id="KZT04799.1"/>
    </source>
</evidence>
<dbReference type="GO" id="GO:0020037">
    <property type="term" value="F:heme binding"/>
    <property type="evidence" value="ECO:0007669"/>
    <property type="project" value="InterPro"/>
</dbReference>